<name>A0A401TN06_CHIPU</name>
<accession>A0A401TN06</accession>
<evidence type="ECO:0000256" key="1">
    <source>
        <dbReference type="SAM" id="MobiDB-lite"/>
    </source>
</evidence>
<dbReference type="AlphaFoldDB" id="A0A401TN06"/>
<organism evidence="2 3">
    <name type="scientific">Chiloscyllium punctatum</name>
    <name type="common">Brownbanded bambooshark</name>
    <name type="synonym">Hemiscyllium punctatum</name>
    <dbReference type="NCBI Taxonomy" id="137246"/>
    <lineage>
        <taxon>Eukaryota</taxon>
        <taxon>Metazoa</taxon>
        <taxon>Chordata</taxon>
        <taxon>Craniata</taxon>
        <taxon>Vertebrata</taxon>
        <taxon>Chondrichthyes</taxon>
        <taxon>Elasmobranchii</taxon>
        <taxon>Galeomorphii</taxon>
        <taxon>Galeoidea</taxon>
        <taxon>Orectolobiformes</taxon>
        <taxon>Hemiscylliidae</taxon>
        <taxon>Chiloscyllium</taxon>
    </lineage>
</organism>
<comment type="caution">
    <text evidence="2">The sequence shown here is derived from an EMBL/GenBank/DDBJ whole genome shotgun (WGS) entry which is preliminary data.</text>
</comment>
<reference evidence="2 3" key="1">
    <citation type="journal article" date="2018" name="Nat. Ecol. Evol.">
        <title>Shark genomes provide insights into elasmobranch evolution and the origin of vertebrates.</title>
        <authorList>
            <person name="Hara Y"/>
            <person name="Yamaguchi K"/>
            <person name="Onimaru K"/>
            <person name="Kadota M"/>
            <person name="Koyanagi M"/>
            <person name="Keeley SD"/>
            <person name="Tatsumi K"/>
            <person name="Tanaka K"/>
            <person name="Motone F"/>
            <person name="Kageyama Y"/>
            <person name="Nozu R"/>
            <person name="Adachi N"/>
            <person name="Nishimura O"/>
            <person name="Nakagawa R"/>
            <person name="Tanegashima C"/>
            <person name="Kiyatake I"/>
            <person name="Matsumoto R"/>
            <person name="Murakumo K"/>
            <person name="Nishida K"/>
            <person name="Terakita A"/>
            <person name="Kuratani S"/>
            <person name="Sato K"/>
            <person name="Hyodo S Kuraku.S."/>
        </authorList>
    </citation>
    <scope>NUCLEOTIDE SEQUENCE [LARGE SCALE GENOMIC DNA]</scope>
</reference>
<feature type="region of interest" description="Disordered" evidence="1">
    <location>
        <begin position="1"/>
        <end position="52"/>
    </location>
</feature>
<keyword evidence="3" id="KW-1185">Reference proteome</keyword>
<dbReference type="Proteomes" id="UP000287033">
    <property type="component" value="Unassembled WGS sequence"/>
</dbReference>
<feature type="compositionally biased region" description="Basic and acidic residues" evidence="1">
    <location>
        <begin position="11"/>
        <end position="40"/>
    </location>
</feature>
<gene>
    <name evidence="2" type="ORF">chiPu_0028083</name>
</gene>
<protein>
    <submittedName>
        <fullName evidence="2">Uncharacterized protein</fullName>
    </submittedName>
</protein>
<evidence type="ECO:0000313" key="3">
    <source>
        <dbReference type="Proteomes" id="UP000287033"/>
    </source>
</evidence>
<proteinExistence type="predicted"/>
<sequence>MSTVRPIVPSPRHDFRPGSLRPPEDGGSRSLRGADGDGSGRRRGCGLQDPDP</sequence>
<dbReference type="EMBL" id="BEZZ01122517">
    <property type="protein sequence ID" value="GCC43992.1"/>
    <property type="molecule type" value="Genomic_DNA"/>
</dbReference>
<feature type="non-terminal residue" evidence="2">
    <location>
        <position position="52"/>
    </location>
</feature>
<evidence type="ECO:0000313" key="2">
    <source>
        <dbReference type="EMBL" id="GCC43992.1"/>
    </source>
</evidence>